<dbReference type="Proteomes" id="UP000180254">
    <property type="component" value="Unassembled WGS sequence"/>
</dbReference>
<organism evidence="1 2">
    <name type="scientific">Andreesenia angusta</name>
    <dbReference type="NCBI Taxonomy" id="39480"/>
    <lineage>
        <taxon>Bacteria</taxon>
        <taxon>Bacillati</taxon>
        <taxon>Bacillota</taxon>
        <taxon>Tissierellia</taxon>
        <taxon>Tissierellales</taxon>
        <taxon>Gottschalkiaceae</taxon>
        <taxon>Andreesenia</taxon>
    </lineage>
</organism>
<dbReference type="STRING" id="39480.EUAN_16740"/>
<dbReference type="RefSeq" id="WP_071063561.1">
    <property type="nucleotide sequence ID" value="NZ_MKIE01000006.1"/>
</dbReference>
<dbReference type="OrthoDB" id="1953004at2"/>
<dbReference type="Pfam" id="PF19508">
    <property type="entry name" value="DUF6042"/>
    <property type="match status" value="1"/>
</dbReference>
<accession>A0A1S1V5I0</accession>
<dbReference type="EMBL" id="MKIE01000006">
    <property type="protein sequence ID" value="OHW61911.1"/>
    <property type="molecule type" value="Genomic_DNA"/>
</dbReference>
<gene>
    <name evidence="1" type="ORF">EUAN_16740</name>
</gene>
<evidence type="ECO:0000313" key="2">
    <source>
        <dbReference type="Proteomes" id="UP000180254"/>
    </source>
</evidence>
<dbReference type="AlphaFoldDB" id="A0A1S1V5I0"/>
<protein>
    <submittedName>
        <fullName evidence="1">Uncharacterized protein</fullName>
    </submittedName>
</protein>
<sequence>MKIEIPRQIGDYLWTRYLPESTYKTYVLIGYLNNRELSAEDYSEELMNVGLGEDKTLEKVVAEKRKVLEKLGIEYPENRTEDVALLKQFGLIEAVDGGKYKYVEEIKRPEEVLDLDEEEKSALEDIKFEVKHDRAINMILSLVLTNGKLLDCTVEHITNMTKVKIADIRTVLDFLVNKEKSLRVQSSKDISKLKKGDRVRITVNEEVFNEKRFIL</sequence>
<keyword evidence="2" id="KW-1185">Reference proteome</keyword>
<name>A0A1S1V5I0_9FIRM</name>
<dbReference type="InterPro" id="IPR046105">
    <property type="entry name" value="DUF6042"/>
</dbReference>
<reference evidence="1 2" key="1">
    <citation type="submission" date="2016-09" db="EMBL/GenBank/DDBJ databases">
        <title>Genome sequence of Eubacterium angustum.</title>
        <authorList>
            <person name="Poehlein A."/>
            <person name="Daniel R."/>
        </authorList>
    </citation>
    <scope>NUCLEOTIDE SEQUENCE [LARGE SCALE GENOMIC DNA]</scope>
    <source>
        <strain evidence="1 2">DSM 1989</strain>
    </source>
</reference>
<proteinExistence type="predicted"/>
<evidence type="ECO:0000313" key="1">
    <source>
        <dbReference type="EMBL" id="OHW61911.1"/>
    </source>
</evidence>
<comment type="caution">
    <text evidence="1">The sequence shown here is derived from an EMBL/GenBank/DDBJ whole genome shotgun (WGS) entry which is preliminary data.</text>
</comment>